<dbReference type="Proteomes" id="UP000239735">
    <property type="component" value="Unassembled WGS sequence"/>
</dbReference>
<accession>A0A2N9M336</accession>
<protein>
    <recommendedName>
        <fullName evidence="5">ATPase</fullName>
    </recommendedName>
</protein>
<dbReference type="OrthoDB" id="128089at2"/>
<dbReference type="PANTHER" id="PTHR43566">
    <property type="entry name" value="CONSERVED PROTEIN"/>
    <property type="match status" value="1"/>
</dbReference>
<evidence type="ECO:0008006" key="5">
    <source>
        <dbReference type="Google" id="ProtNLM"/>
    </source>
</evidence>
<dbReference type="EMBL" id="OKRB01000133">
    <property type="protein sequence ID" value="SPE29862.1"/>
    <property type="molecule type" value="Genomic_DNA"/>
</dbReference>
<reference evidence="4" key="1">
    <citation type="submission" date="2018-02" db="EMBL/GenBank/DDBJ databases">
        <authorList>
            <person name="Hausmann B."/>
        </authorList>
    </citation>
    <scope>NUCLEOTIDE SEQUENCE [LARGE SCALE GENOMIC DNA]</scope>
    <source>
        <strain evidence="4">Peat soil MAG SbA5</strain>
    </source>
</reference>
<dbReference type="InterPro" id="IPR041682">
    <property type="entry name" value="AAA_14"/>
</dbReference>
<dbReference type="Pfam" id="PF13635">
    <property type="entry name" value="DUF4143"/>
    <property type="match status" value="1"/>
</dbReference>
<dbReference type="Pfam" id="PF13173">
    <property type="entry name" value="AAA_14"/>
    <property type="match status" value="1"/>
</dbReference>
<name>A0A2N9M336_9BACT</name>
<dbReference type="AlphaFoldDB" id="A0A2N9M336"/>
<proteinExistence type="predicted"/>
<sequence length="380" mass="44519">MVQRRFWQKQIEDSWKVRSVLWLSGVRRVGKTVLCQSLPDVEYFDCELPRTRRMMEDPEAFLEGLRGRRVVLDEIHRLSNPSELLKITADHYRDVRIIATGSSTLGAAQKFRDTLTGRKRDIWLTPMCLPDLKDAKQTDLERRFLRGGLPSFFLGEKVDERDFQEWMDSYWAKDIQEMFRLERKDPFQKLTELVLAQSGGIFEATHFAGPCEISRPTVTNYLRVLEATFVAHVIRPYSTRKPNEIISAPKVYGFDTGFICYYRGWQQLRRDDLGTLWEHFVLNEMMARMQTRDICYWRDKRGHEIDFVLANRGRNPIAIECKWSADRFDPTNLEAFRYLHPNGENVVLAADIKRSFGHSYGPLKVTFESLESFVSRMAPV</sequence>
<dbReference type="InterPro" id="IPR025420">
    <property type="entry name" value="DUF4143"/>
</dbReference>
<feature type="domain" description="DUF4143" evidence="2">
    <location>
        <begin position="173"/>
        <end position="324"/>
    </location>
</feature>
<evidence type="ECO:0000313" key="4">
    <source>
        <dbReference type="Proteomes" id="UP000239735"/>
    </source>
</evidence>
<evidence type="ECO:0000313" key="3">
    <source>
        <dbReference type="EMBL" id="SPE29862.1"/>
    </source>
</evidence>
<feature type="domain" description="AAA" evidence="1">
    <location>
        <begin position="18"/>
        <end position="129"/>
    </location>
</feature>
<dbReference type="SUPFAM" id="SSF52540">
    <property type="entry name" value="P-loop containing nucleoside triphosphate hydrolases"/>
    <property type="match status" value="1"/>
</dbReference>
<gene>
    <name evidence="3" type="ORF">SBA5_720033</name>
</gene>
<dbReference type="InterPro" id="IPR027417">
    <property type="entry name" value="P-loop_NTPase"/>
</dbReference>
<evidence type="ECO:0000259" key="1">
    <source>
        <dbReference type="Pfam" id="PF13173"/>
    </source>
</evidence>
<dbReference type="PANTHER" id="PTHR43566:SF1">
    <property type="entry name" value="AAA+ ATPASE DOMAIN-CONTAINING PROTEIN"/>
    <property type="match status" value="1"/>
</dbReference>
<evidence type="ECO:0000259" key="2">
    <source>
        <dbReference type="Pfam" id="PF13635"/>
    </source>
</evidence>
<organism evidence="3 4">
    <name type="scientific">Candidatus Sulfuritelmatomonas gaucii</name>
    <dbReference type="NCBI Taxonomy" id="2043161"/>
    <lineage>
        <taxon>Bacteria</taxon>
        <taxon>Pseudomonadati</taxon>
        <taxon>Acidobacteriota</taxon>
        <taxon>Terriglobia</taxon>
        <taxon>Terriglobales</taxon>
        <taxon>Acidobacteriaceae</taxon>
        <taxon>Candidatus Sulfuritelmatomonas</taxon>
    </lineage>
</organism>